<name>A0A8S1HG00_9PELO</name>
<gene>
    <name evidence="1" type="ORF">CAUJ_LOCUS10016</name>
</gene>
<accession>A0A8S1HG00</accession>
<dbReference type="AlphaFoldDB" id="A0A8S1HG00"/>
<protein>
    <submittedName>
        <fullName evidence="1">Uncharacterized protein</fullName>
    </submittedName>
</protein>
<reference evidence="1" key="1">
    <citation type="submission" date="2020-10" db="EMBL/GenBank/DDBJ databases">
        <authorList>
            <person name="Kikuchi T."/>
        </authorList>
    </citation>
    <scope>NUCLEOTIDE SEQUENCE</scope>
    <source>
        <strain evidence="1">NKZ352</strain>
    </source>
</reference>
<evidence type="ECO:0000313" key="2">
    <source>
        <dbReference type="Proteomes" id="UP000835052"/>
    </source>
</evidence>
<sequence length="66" mass="7400">MNELGAVSAVVLVKSKTITKGTDYIFQKNCRSRVLPIRADYLLGSGPSATSWISIFDRKLTKQLRR</sequence>
<evidence type="ECO:0000313" key="1">
    <source>
        <dbReference type="EMBL" id="CAD6194097.1"/>
    </source>
</evidence>
<dbReference type="EMBL" id="CAJGYM010000041">
    <property type="protein sequence ID" value="CAD6194097.1"/>
    <property type="molecule type" value="Genomic_DNA"/>
</dbReference>
<dbReference type="Proteomes" id="UP000835052">
    <property type="component" value="Unassembled WGS sequence"/>
</dbReference>
<keyword evidence="2" id="KW-1185">Reference proteome</keyword>
<organism evidence="1 2">
    <name type="scientific">Caenorhabditis auriculariae</name>
    <dbReference type="NCBI Taxonomy" id="2777116"/>
    <lineage>
        <taxon>Eukaryota</taxon>
        <taxon>Metazoa</taxon>
        <taxon>Ecdysozoa</taxon>
        <taxon>Nematoda</taxon>
        <taxon>Chromadorea</taxon>
        <taxon>Rhabditida</taxon>
        <taxon>Rhabditina</taxon>
        <taxon>Rhabditomorpha</taxon>
        <taxon>Rhabditoidea</taxon>
        <taxon>Rhabditidae</taxon>
        <taxon>Peloderinae</taxon>
        <taxon>Caenorhabditis</taxon>
    </lineage>
</organism>
<comment type="caution">
    <text evidence="1">The sequence shown here is derived from an EMBL/GenBank/DDBJ whole genome shotgun (WGS) entry which is preliminary data.</text>
</comment>
<proteinExistence type="predicted"/>